<keyword evidence="2" id="KW-1185">Reference proteome</keyword>
<dbReference type="OrthoDB" id="73236at2"/>
<sequence length="76" mass="8666">MTRKVRDAEHSSWAQWGTPYLREESRVQAPGAGYRPAPAETPAQPLSAEALRRALLAEEQRQVFAILNRLRRARQP</sequence>
<dbReference type="AlphaFoldDB" id="A0A246BP10"/>
<gene>
    <name evidence="1" type="ORF">CBQ26_03670</name>
</gene>
<organism evidence="1 2">
    <name type="scientific">Deinococcus indicus</name>
    <dbReference type="NCBI Taxonomy" id="223556"/>
    <lineage>
        <taxon>Bacteria</taxon>
        <taxon>Thermotogati</taxon>
        <taxon>Deinococcota</taxon>
        <taxon>Deinococci</taxon>
        <taxon>Deinococcales</taxon>
        <taxon>Deinococcaceae</taxon>
        <taxon>Deinococcus</taxon>
    </lineage>
</organism>
<evidence type="ECO:0000313" key="1">
    <source>
        <dbReference type="EMBL" id="OWL97408.1"/>
    </source>
</evidence>
<name>A0A246BP10_9DEIO</name>
<dbReference type="EMBL" id="NHMK01000009">
    <property type="protein sequence ID" value="OWL97408.1"/>
    <property type="molecule type" value="Genomic_DNA"/>
</dbReference>
<evidence type="ECO:0000313" key="2">
    <source>
        <dbReference type="Proteomes" id="UP000197208"/>
    </source>
</evidence>
<dbReference type="RefSeq" id="WP_088247230.1">
    <property type="nucleotide sequence ID" value="NZ_BNAM01000011.1"/>
</dbReference>
<accession>A0A246BP10</accession>
<protein>
    <submittedName>
        <fullName evidence="1">Uncharacterized protein</fullName>
    </submittedName>
</protein>
<comment type="caution">
    <text evidence="1">The sequence shown here is derived from an EMBL/GenBank/DDBJ whole genome shotgun (WGS) entry which is preliminary data.</text>
</comment>
<dbReference type="Proteomes" id="UP000197208">
    <property type="component" value="Unassembled WGS sequence"/>
</dbReference>
<proteinExistence type="predicted"/>
<reference evidence="1 2" key="1">
    <citation type="submission" date="2017-05" db="EMBL/GenBank/DDBJ databases">
        <title>De novo genome assembly of Deniococcus indicus strain DR1.</title>
        <authorList>
            <person name="Chauhan D."/>
            <person name="Yennamalli R.M."/>
            <person name="Priyadarshini R."/>
        </authorList>
    </citation>
    <scope>NUCLEOTIDE SEQUENCE [LARGE SCALE GENOMIC DNA]</scope>
    <source>
        <strain evidence="1 2">DR1</strain>
    </source>
</reference>